<dbReference type="InterPro" id="IPR002716">
    <property type="entry name" value="PIN_dom"/>
</dbReference>
<evidence type="ECO:0000313" key="2">
    <source>
        <dbReference type="EMBL" id="PSR24028.1"/>
    </source>
</evidence>
<proteinExistence type="predicted"/>
<dbReference type="AlphaFoldDB" id="A0A2T2WP70"/>
<dbReference type="Gene3D" id="3.40.50.1010">
    <property type="entry name" value="5'-nuclease"/>
    <property type="match status" value="1"/>
</dbReference>
<dbReference type="InterPro" id="IPR029060">
    <property type="entry name" value="PIN-like_dom_sf"/>
</dbReference>
<dbReference type="SUPFAM" id="SSF88723">
    <property type="entry name" value="PIN domain-like"/>
    <property type="match status" value="1"/>
</dbReference>
<feature type="domain" description="PIN" evidence="1">
    <location>
        <begin position="22"/>
        <end position="141"/>
    </location>
</feature>
<dbReference type="CDD" id="cd18692">
    <property type="entry name" value="PIN_VapC-like"/>
    <property type="match status" value="1"/>
</dbReference>
<sequence length="158" mass="17702">MTSDCMANGPMGNARTSMTVEFVDTNVLVYAHNRRDERRHPVARDLLTRLTEDGTGAVSIQVLQEWVNVVTRRVPIPLTLDEAARVTEDFDSAGWRIISPQVGDVIEALAMMQRWQLSWWDSLIVIAAQVAGASVLWTEDLNHGQKFGSVTIQNPFHD</sequence>
<name>A0A2T2WP70_9FIRM</name>
<reference evidence="2 3" key="1">
    <citation type="journal article" date="2014" name="BMC Genomics">
        <title>Comparison of environmental and isolate Sulfobacillus genomes reveals diverse carbon, sulfur, nitrogen, and hydrogen metabolisms.</title>
        <authorList>
            <person name="Justice N.B."/>
            <person name="Norman A."/>
            <person name="Brown C.T."/>
            <person name="Singh A."/>
            <person name="Thomas B.C."/>
            <person name="Banfield J.F."/>
        </authorList>
    </citation>
    <scope>NUCLEOTIDE SEQUENCE [LARGE SCALE GENOMIC DNA]</scope>
    <source>
        <strain evidence="2">AMDSBA1</strain>
    </source>
</reference>
<organism evidence="2 3">
    <name type="scientific">Sulfobacillus benefaciens</name>
    <dbReference type="NCBI Taxonomy" id="453960"/>
    <lineage>
        <taxon>Bacteria</taxon>
        <taxon>Bacillati</taxon>
        <taxon>Bacillota</taxon>
        <taxon>Clostridia</taxon>
        <taxon>Eubacteriales</taxon>
        <taxon>Clostridiales Family XVII. Incertae Sedis</taxon>
        <taxon>Sulfobacillus</taxon>
    </lineage>
</organism>
<accession>A0A2T2WP70</accession>
<gene>
    <name evidence="2" type="ORF">C7B43_19640</name>
</gene>
<dbReference type="Pfam" id="PF01850">
    <property type="entry name" value="PIN"/>
    <property type="match status" value="1"/>
</dbReference>
<dbReference type="Proteomes" id="UP000242699">
    <property type="component" value="Unassembled WGS sequence"/>
</dbReference>
<comment type="caution">
    <text evidence="2">The sequence shown here is derived from an EMBL/GenBank/DDBJ whole genome shotgun (WGS) entry which is preliminary data.</text>
</comment>
<evidence type="ECO:0000313" key="3">
    <source>
        <dbReference type="Proteomes" id="UP000242699"/>
    </source>
</evidence>
<evidence type="ECO:0000259" key="1">
    <source>
        <dbReference type="Pfam" id="PF01850"/>
    </source>
</evidence>
<dbReference type="EMBL" id="PXYT01000087">
    <property type="protein sequence ID" value="PSR24028.1"/>
    <property type="molecule type" value="Genomic_DNA"/>
</dbReference>
<protein>
    <submittedName>
        <fullName evidence="2">PIN domain nuclease</fullName>
    </submittedName>
</protein>